<feature type="region of interest" description="Disordered" evidence="1">
    <location>
        <begin position="1"/>
        <end position="21"/>
    </location>
</feature>
<gene>
    <name evidence="2" type="ORF">UFOVP764_47</name>
</gene>
<proteinExistence type="predicted"/>
<name>A0A6J5NR52_9CAUD</name>
<reference evidence="2" key="1">
    <citation type="submission" date="2020-04" db="EMBL/GenBank/DDBJ databases">
        <authorList>
            <person name="Chiriac C."/>
            <person name="Salcher M."/>
            <person name="Ghai R."/>
            <person name="Kavagutti S V."/>
        </authorList>
    </citation>
    <scope>NUCLEOTIDE SEQUENCE</scope>
</reference>
<evidence type="ECO:0000313" key="2">
    <source>
        <dbReference type="EMBL" id="CAB4161363.1"/>
    </source>
</evidence>
<protein>
    <recommendedName>
        <fullName evidence="3">Terminase small subunit</fullName>
    </recommendedName>
</protein>
<accession>A0A6J5NR52</accession>
<dbReference type="Pfam" id="PF20901">
    <property type="entry name" value="Sf6_terminase"/>
    <property type="match status" value="1"/>
</dbReference>
<dbReference type="EMBL" id="LR796711">
    <property type="protein sequence ID" value="CAB4161363.1"/>
    <property type="molecule type" value="Genomic_DNA"/>
</dbReference>
<evidence type="ECO:0000256" key="1">
    <source>
        <dbReference type="SAM" id="MobiDB-lite"/>
    </source>
</evidence>
<dbReference type="InterPro" id="IPR048683">
    <property type="entry name" value="Sf6_terminase"/>
</dbReference>
<organism evidence="2">
    <name type="scientific">uncultured Caudovirales phage</name>
    <dbReference type="NCBI Taxonomy" id="2100421"/>
    <lineage>
        <taxon>Viruses</taxon>
        <taxon>Duplodnaviria</taxon>
        <taxon>Heunggongvirae</taxon>
        <taxon>Uroviricota</taxon>
        <taxon>Caudoviricetes</taxon>
        <taxon>Peduoviridae</taxon>
        <taxon>Maltschvirus</taxon>
        <taxon>Maltschvirus maltsch</taxon>
    </lineage>
</organism>
<dbReference type="Gene3D" id="1.10.10.60">
    <property type="entry name" value="Homeodomain-like"/>
    <property type="match status" value="1"/>
</dbReference>
<evidence type="ECO:0008006" key="3">
    <source>
        <dbReference type="Google" id="ProtNLM"/>
    </source>
</evidence>
<sequence length="195" mass="21323">MSATEGKVLNKQGKRDGRLGADRAKLTQLRAGAGLKHRLAPQALYQPDHPCWQIILDGITVGGSLSSVLARDAGMPSLASVRKRIANDLEFQARYEKALQDRADRLAEEILEISDSAPPEGLEPAAMSAWVADKRLRVDARKWVAAKLQPKRYGDRIDVAVTDTRISVMDALTQAKQRVLADASDVVDVDARDVD</sequence>